<dbReference type="GeneID" id="30001118"/>
<sequence>MTYSFIARNIDLMITSVQSLDPYTLDNLSAQSKILNIKELFLLRMENEIKYESHYKTPTIYNYFIILQELALYVSQIHLQKNIINVLEDFAKNQYNSENYSLKARNYIHRFTINYRKSIQPYLIGHNKYLDDTYIHKIGIVNLFAVSELNTDQGIYFTLLSAINKNE</sequence>
<organism evidence="1">
    <name type="scientific">Scinaia undulata</name>
    <dbReference type="NCBI Taxonomy" id="1884664"/>
    <lineage>
        <taxon>Eukaryota</taxon>
        <taxon>Rhodophyta</taxon>
        <taxon>Florideophyceae</taxon>
        <taxon>Nemaliophycidae</taxon>
        <taxon>Nemaliales</taxon>
        <taxon>Scinaiaceae</taxon>
        <taxon>Scinaia</taxon>
    </lineage>
</organism>
<gene>
    <name evidence="1" type="primary">ORF_6</name>
    <name evidence="1" type="ORF">J0081_235</name>
</gene>
<evidence type="ECO:0000313" key="1">
    <source>
        <dbReference type="EMBL" id="SCW23488.1"/>
    </source>
</evidence>
<protein>
    <submittedName>
        <fullName evidence="1">Uncharacterized protein</fullName>
    </submittedName>
</protein>
<dbReference type="AlphaFoldDB" id="A0A1G4NXU3"/>
<proteinExistence type="predicted"/>
<keyword evidence="1" id="KW-0150">Chloroplast</keyword>
<keyword evidence="1" id="KW-0934">Plastid</keyword>
<dbReference type="EMBL" id="LT622873">
    <property type="protein sequence ID" value="SCW23488.1"/>
    <property type="molecule type" value="Genomic_DNA"/>
</dbReference>
<accession>A0A1G4NXU3</accession>
<name>A0A1G4NXU3_9FLOR</name>
<reference evidence="1" key="1">
    <citation type="submission" date="2016-10" db="EMBL/GenBank/DDBJ databases">
        <title>Chloroplast genomes as a tool to resolve red algal phylogenies: a case study in the Nemaliales.</title>
        <authorList>
            <person name="Costa J.F."/>
            <person name="Lin S.M."/>
            <person name="Macaya E.C."/>
            <person name="Fernandez-Garcia C."/>
            <person name="Verbruggen H."/>
        </authorList>
    </citation>
    <scope>NUCLEOTIDE SEQUENCE</scope>
    <source>
        <strain evidence="1">J.0081</strain>
    </source>
</reference>
<reference evidence="1" key="2">
    <citation type="submission" date="2016-10" db="EMBL/GenBank/DDBJ databases">
        <authorList>
            <person name="de Groot N.N."/>
        </authorList>
    </citation>
    <scope>NUCLEOTIDE SEQUENCE</scope>
    <source>
        <strain evidence="1">J.0081</strain>
    </source>
</reference>
<geneLocation type="chloroplast" evidence="1"/>
<dbReference type="RefSeq" id="YP_009315033.1">
    <property type="nucleotide sequence ID" value="NC_031664.1"/>
</dbReference>